<proteinExistence type="predicted"/>
<gene>
    <name evidence="2" type="ORF">D515_04167</name>
</gene>
<dbReference type="EMBL" id="ANFM02000006">
    <property type="protein sequence ID" value="EOD81266.1"/>
    <property type="molecule type" value="Genomic_DNA"/>
</dbReference>
<evidence type="ECO:0000256" key="1">
    <source>
        <dbReference type="SAM" id="Phobius"/>
    </source>
</evidence>
<evidence type="ECO:0000313" key="2">
    <source>
        <dbReference type="EMBL" id="EOD81266.1"/>
    </source>
</evidence>
<keyword evidence="3" id="KW-1185">Reference proteome</keyword>
<sequence>MLFKGEVMVEKRDWMDFGLIAFWIAAWASLVYFVPAAGL</sequence>
<accession>R1IKL1</accession>
<comment type="caution">
    <text evidence="2">The sequence shown here is derived from an EMBL/GenBank/DDBJ whole genome shotgun (WGS) entry which is preliminary data.</text>
</comment>
<dbReference type="Proteomes" id="UP000011223">
    <property type="component" value="Unassembled WGS sequence"/>
</dbReference>
<keyword evidence="1" id="KW-0472">Membrane</keyword>
<protein>
    <submittedName>
        <fullName evidence="2">Uncharacterized protein</fullName>
    </submittedName>
</protein>
<reference evidence="2 3" key="1">
    <citation type="journal article" date="2014" name="PLoS ONE">
        <title>Grimontia indica AK16(T), sp. nov., Isolated from a Seawater Sample Reports the Presence of Pathogenic Genes Similar to Vibrio Genus.</title>
        <authorList>
            <person name="Singh A."/>
            <person name="Vaidya B."/>
            <person name="Khatri I."/>
            <person name="Srinivas T.N."/>
            <person name="Subramanian S."/>
            <person name="Korpole S."/>
            <person name="Pinnaka A.K."/>
        </authorList>
    </citation>
    <scope>NUCLEOTIDE SEQUENCE [LARGE SCALE GENOMIC DNA]</scope>
    <source>
        <strain evidence="2 3">AK16</strain>
    </source>
</reference>
<dbReference type="AlphaFoldDB" id="R1IKL1"/>
<keyword evidence="1" id="KW-1133">Transmembrane helix</keyword>
<organism evidence="2 3">
    <name type="scientific">Grimontia indica</name>
    <dbReference type="NCBI Taxonomy" id="1056512"/>
    <lineage>
        <taxon>Bacteria</taxon>
        <taxon>Pseudomonadati</taxon>
        <taxon>Pseudomonadota</taxon>
        <taxon>Gammaproteobacteria</taxon>
        <taxon>Vibrionales</taxon>
        <taxon>Vibrionaceae</taxon>
        <taxon>Grimontia</taxon>
    </lineage>
</organism>
<keyword evidence="1" id="KW-0812">Transmembrane</keyword>
<feature type="transmembrane region" description="Helical" evidence="1">
    <location>
        <begin position="20"/>
        <end position="38"/>
    </location>
</feature>
<dbReference type="eggNOG" id="ENOG5031Q4R">
    <property type="taxonomic scope" value="Bacteria"/>
</dbReference>
<evidence type="ECO:0000313" key="3">
    <source>
        <dbReference type="Proteomes" id="UP000011223"/>
    </source>
</evidence>
<name>R1IKL1_9GAMM</name>